<dbReference type="InterPro" id="IPR000719">
    <property type="entry name" value="Prot_kinase_dom"/>
</dbReference>
<feature type="signal peptide" evidence="11">
    <location>
        <begin position="1"/>
        <end position="18"/>
    </location>
</feature>
<dbReference type="InterPro" id="IPR003591">
    <property type="entry name" value="Leu-rich_rpt_typical-subtyp"/>
</dbReference>
<dbReference type="SUPFAM" id="SSF52058">
    <property type="entry name" value="L domain-like"/>
    <property type="match status" value="1"/>
</dbReference>
<evidence type="ECO:0000256" key="5">
    <source>
        <dbReference type="ARBA" id="ARBA00022737"/>
    </source>
</evidence>
<comment type="subcellular location">
    <subcellularLocation>
        <location evidence="1">Membrane</location>
        <topology evidence="1">Single-pass type I membrane protein</topology>
    </subcellularLocation>
</comment>
<dbReference type="PROSITE" id="PS50011">
    <property type="entry name" value="PROTEIN_KINASE_DOM"/>
    <property type="match status" value="1"/>
</dbReference>
<dbReference type="InterPro" id="IPR055414">
    <property type="entry name" value="LRR_R13L4/SHOC2-like"/>
</dbReference>
<dbReference type="InterPro" id="IPR011009">
    <property type="entry name" value="Kinase-like_dom_sf"/>
</dbReference>
<keyword evidence="8" id="KW-0675">Receptor</keyword>
<evidence type="ECO:0000256" key="1">
    <source>
        <dbReference type="ARBA" id="ARBA00004479"/>
    </source>
</evidence>
<keyword evidence="14" id="KW-1185">Reference proteome</keyword>
<dbReference type="EMBL" id="KQ090527">
    <property type="protein sequence ID" value="KMS95169.1"/>
    <property type="molecule type" value="Genomic_DNA"/>
</dbReference>
<dbReference type="Gene3D" id="3.80.10.10">
    <property type="entry name" value="Ribonuclease Inhibitor"/>
    <property type="match status" value="1"/>
</dbReference>
<dbReference type="PRINTS" id="PR00019">
    <property type="entry name" value="LEURICHRPT"/>
</dbReference>
<protein>
    <recommendedName>
        <fullName evidence="12">Protein kinase domain-containing protein</fullName>
    </recommendedName>
</protein>
<dbReference type="InterPro" id="IPR032675">
    <property type="entry name" value="LRR_dom_sf"/>
</dbReference>
<dbReference type="FunFam" id="3.80.10.10:FF:000041">
    <property type="entry name" value="LRR receptor-like serine/threonine-protein kinase ERECTA"/>
    <property type="match status" value="1"/>
</dbReference>
<dbReference type="InterPro" id="IPR001245">
    <property type="entry name" value="Ser-Thr/Tyr_kinase_cat_dom"/>
</dbReference>
<dbReference type="SMART" id="SM00369">
    <property type="entry name" value="LRR_TYP"/>
    <property type="match status" value="3"/>
</dbReference>
<dbReference type="Gramene" id="KMS95169">
    <property type="protein sequence ID" value="KMS95169"/>
    <property type="gene ID" value="BVRB_011700"/>
</dbReference>
<dbReference type="Proteomes" id="UP000035740">
    <property type="component" value="Unassembled WGS sequence"/>
</dbReference>
<evidence type="ECO:0000313" key="14">
    <source>
        <dbReference type="Proteomes" id="UP000035740"/>
    </source>
</evidence>
<dbReference type="GO" id="GO:0016020">
    <property type="term" value="C:membrane"/>
    <property type="evidence" value="ECO:0007669"/>
    <property type="project" value="UniProtKB-SubCell"/>
</dbReference>
<dbReference type="GO" id="GO:0004674">
    <property type="term" value="F:protein serine/threonine kinase activity"/>
    <property type="evidence" value="ECO:0007669"/>
    <property type="project" value="UniProtKB-EC"/>
</dbReference>
<keyword evidence="9" id="KW-0325">Glycoprotein</keyword>
<dbReference type="Pfam" id="PF07714">
    <property type="entry name" value="PK_Tyr_Ser-Thr"/>
    <property type="match status" value="1"/>
</dbReference>
<evidence type="ECO:0000256" key="2">
    <source>
        <dbReference type="ARBA" id="ARBA00022614"/>
    </source>
</evidence>
<dbReference type="OMA" id="KNVTCSQ"/>
<evidence type="ECO:0000256" key="9">
    <source>
        <dbReference type="ARBA" id="ARBA00023180"/>
    </source>
</evidence>
<dbReference type="GO" id="GO:0005524">
    <property type="term" value="F:ATP binding"/>
    <property type="evidence" value="ECO:0007669"/>
    <property type="project" value="InterPro"/>
</dbReference>
<evidence type="ECO:0000256" key="11">
    <source>
        <dbReference type="SAM" id="SignalP"/>
    </source>
</evidence>
<organism evidence="13 14">
    <name type="scientific">Beta vulgaris subsp. vulgaris</name>
    <name type="common">Beet</name>
    <dbReference type="NCBI Taxonomy" id="3555"/>
    <lineage>
        <taxon>Eukaryota</taxon>
        <taxon>Viridiplantae</taxon>
        <taxon>Streptophyta</taxon>
        <taxon>Embryophyta</taxon>
        <taxon>Tracheophyta</taxon>
        <taxon>Spermatophyta</taxon>
        <taxon>Magnoliopsida</taxon>
        <taxon>eudicotyledons</taxon>
        <taxon>Gunneridae</taxon>
        <taxon>Pentapetalae</taxon>
        <taxon>Caryophyllales</taxon>
        <taxon>Chenopodiaceae</taxon>
        <taxon>Betoideae</taxon>
        <taxon>Beta</taxon>
    </lineage>
</organism>
<dbReference type="PANTHER" id="PTHR48006">
    <property type="entry name" value="LEUCINE-RICH REPEAT-CONTAINING PROTEIN DDB_G0281931-RELATED"/>
    <property type="match status" value="1"/>
</dbReference>
<keyword evidence="2" id="KW-0433">Leucine-rich repeat</keyword>
<evidence type="ECO:0000256" key="3">
    <source>
        <dbReference type="ARBA" id="ARBA00022692"/>
    </source>
</evidence>
<name>A0A0J8B266_BETVV</name>
<feature type="transmembrane region" description="Helical" evidence="10">
    <location>
        <begin position="296"/>
        <end position="321"/>
    </location>
</feature>
<evidence type="ECO:0000256" key="4">
    <source>
        <dbReference type="ARBA" id="ARBA00022729"/>
    </source>
</evidence>
<dbReference type="Gene3D" id="1.10.510.10">
    <property type="entry name" value="Transferase(Phosphotransferase) domain 1"/>
    <property type="match status" value="1"/>
</dbReference>
<keyword evidence="5" id="KW-0677">Repeat</keyword>
<proteinExistence type="predicted"/>
<sequence>MEALFTAFAALPGLKVLSLVSLGLWGPLPQTIGNLSSLEMLNLSSNNLNGTIPVEMLGLRNLQTIVLDHNKFTGEVPFWISSFSGLTVLSLKNNSLNGLLPSSFSRLGNLRILQLSMNNFNGEVPDLSNLTNLQVLDLGNNSLGPKFPTLHNKLVTLVLKRNKFRFGMTHNLSSFYQLQKLDVSSNEFVEPFLPSLLSLPSIGYLSIAGNKFHGMLLKNMSCGADIKYVDLSFNYLTGDLPACLKLGNKSQIVHYRGNCLSNGRQRQHPYAFCHNEALAVRISPQRRKENEPSSKIVVAMSIVGATSLAGLMVLGVGFVFSKHAFKKPRTRVILEKAKVLYPSKLFLDAREICQMAKLGPLGLPAYRNFLLDEIKEATANFDVSNLIGEGSYGQVYKGILGNDNMVAIRCLKVRKRRGIQAYTHDVELLSKLRHIHLVSALGHCFEYNSEDSTVSTIYLVFEFVPNGTLRDFISGQKPIWSKRIAVAVEVAKGIQFLQTGMMPGLYSNNLKTTNVLLDHSLHVKLNSYNLPLLAENKNKVNMLSSSGSKEVSKPIVKQDDKSDVYDFGVILLEIIAGREITSDNDVSVMKDLFEVGIKADKIARKQILDPAVHKECPDNSVKTVMEVCVKSLSEDPNDRPSIEDVLWNLHFAAQVQDLGQGDSPSRKSSSPVFTSQ</sequence>
<dbReference type="eggNOG" id="ENOG502QUUC">
    <property type="taxonomic scope" value="Eukaryota"/>
</dbReference>
<dbReference type="SUPFAM" id="SSF56112">
    <property type="entry name" value="Protein kinase-like (PK-like)"/>
    <property type="match status" value="1"/>
</dbReference>
<keyword evidence="4 11" id="KW-0732">Signal</keyword>
<evidence type="ECO:0000256" key="10">
    <source>
        <dbReference type="SAM" id="Phobius"/>
    </source>
</evidence>
<evidence type="ECO:0000313" key="13">
    <source>
        <dbReference type="EMBL" id="KMS95169.1"/>
    </source>
</evidence>
<keyword evidence="3 10" id="KW-0812">Transmembrane</keyword>
<accession>A0A0J8B266</accession>
<dbReference type="InterPro" id="IPR051824">
    <property type="entry name" value="LRR_Rcpt-Like_S/T_Kinase"/>
</dbReference>
<evidence type="ECO:0000256" key="8">
    <source>
        <dbReference type="ARBA" id="ARBA00023170"/>
    </source>
</evidence>
<dbReference type="Gene3D" id="3.30.200.20">
    <property type="entry name" value="Phosphorylase Kinase, domain 1"/>
    <property type="match status" value="1"/>
</dbReference>
<dbReference type="Pfam" id="PF23598">
    <property type="entry name" value="LRR_14"/>
    <property type="match status" value="1"/>
</dbReference>
<dbReference type="OrthoDB" id="676979at2759"/>
<keyword evidence="7 10" id="KW-0472">Membrane</keyword>
<evidence type="ECO:0000256" key="6">
    <source>
        <dbReference type="ARBA" id="ARBA00022989"/>
    </source>
</evidence>
<feature type="domain" description="Protein kinase" evidence="12">
    <location>
        <begin position="381"/>
        <end position="651"/>
    </location>
</feature>
<dbReference type="FunFam" id="1.10.510.10:FF:000431">
    <property type="entry name" value="Putative inactive leucine-rich repeat receptor-like protein kinase"/>
    <property type="match status" value="1"/>
</dbReference>
<keyword evidence="6 10" id="KW-1133">Transmembrane helix</keyword>
<dbReference type="AlphaFoldDB" id="A0A0J8B266"/>
<dbReference type="PANTHER" id="PTHR48006:SF84">
    <property type="entry name" value="REPEAT TRANSMEMBRANE PROTEIN KINASE, PUTATIVE, EXPRESSED-RELATED"/>
    <property type="match status" value="1"/>
</dbReference>
<feature type="chain" id="PRO_5005294363" description="Protein kinase domain-containing protein" evidence="11">
    <location>
        <begin position="19"/>
        <end position="676"/>
    </location>
</feature>
<evidence type="ECO:0000256" key="7">
    <source>
        <dbReference type="ARBA" id="ARBA00023136"/>
    </source>
</evidence>
<gene>
    <name evidence="13" type="ORF">BVRB_011700</name>
</gene>
<evidence type="ECO:0000259" key="12">
    <source>
        <dbReference type="PROSITE" id="PS50011"/>
    </source>
</evidence>
<reference evidence="13 14" key="1">
    <citation type="journal article" date="2014" name="Nature">
        <title>The genome of the recently domesticated crop plant sugar beet (Beta vulgaris).</title>
        <authorList>
            <person name="Dohm J.C."/>
            <person name="Minoche A.E."/>
            <person name="Holtgrawe D."/>
            <person name="Capella-Gutierrez S."/>
            <person name="Zakrzewski F."/>
            <person name="Tafer H."/>
            <person name="Rupp O."/>
            <person name="Sorensen T.R."/>
            <person name="Stracke R."/>
            <person name="Reinhardt R."/>
            <person name="Goesmann A."/>
            <person name="Kraft T."/>
            <person name="Schulz B."/>
            <person name="Stadler P.F."/>
            <person name="Schmidt T."/>
            <person name="Gabaldon T."/>
            <person name="Lehrach H."/>
            <person name="Weisshaar B."/>
            <person name="Himmelbauer H."/>
        </authorList>
    </citation>
    <scope>NUCLEOTIDE SEQUENCE [LARGE SCALE GENOMIC DNA]</scope>
    <source>
        <tissue evidence="13">Taproot</tissue>
    </source>
</reference>